<dbReference type="Proteomes" id="UP000678545">
    <property type="component" value="Unassembled WGS sequence"/>
</dbReference>
<evidence type="ECO:0000313" key="2">
    <source>
        <dbReference type="EMBL" id="MBR7798655.1"/>
    </source>
</evidence>
<dbReference type="HAMAP" id="MF_00652">
    <property type="entry name" value="UPF0246"/>
    <property type="match status" value="1"/>
</dbReference>
<gene>
    <name evidence="2" type="primary">yaaA</name>
    <name evidence="2" type="ORF">KDM90_01340</name>
</gene>
<dbReference type="EMBL" id="JAGSPJ010000001">
    <property type="protein sequence ID" value="MBR7798655.1"/>
    <property type="molecule type" value="Genomic_DNA"/>
</dbReference>
<dbReference type="GO" id="GO:0033194">
    <property type="term" value="P:response to hydroperoxide"/>
    <property type="evidence" value="ECO:0007669"/>
    <property type="project" value="TreeGrafter"/>
</dbReference>
<evidence type="ECO:0000256" key="1">
    <source>
        <dbReference type="HAMAP-Rule" id="MF_00652"/>
    </source>
</evidence>
<comment type="caution">
    <text evidence="2">The sequence shown here is derived from an EMBL/GenBank/DDBJ whole genome shotgun (WGS) entry which is preliminary data.</text>
</comment>
<dbReference type="PANTHER" id="PTHR30283:SF4">
    <property type="entry name" value="PEROXIDE STRESS RESISTANCE PROTEIN YAAA"/>
    <property type="match status" value="1"/>
</dbReference>
<dbReference type="Pfam" id="PF03883">
    <property type="entry name" value="H2O2_YaaD"/>
    <property type="match status" value="1"/>
</dbReference>
<dbReference type="GO" id="GO:0005829">
    <property type="term" value="C:cytosol"/>
    <property type="evidence" value="ECO:0007669"/>
    <property type="project" value="TreeGrafter"/>
</dbReference>
<keyword evidence="3" id="KW-1185">Reference proteome</keyword>
<proteinExistence type="inferred from homology"/>
<organism evidence="2 3">
    <name type="scientific">Undibacterium fentianense</name>
    <dbReference type="NCBI Taxonomy" id="2828728"/>
    <lineage>
        <taxon>Bacteria</taxon>
        <taxon>Pseudomonadati</taxon>
        <taxon>Pseudomonadota</taxon>
        <taxon>Betaproteobacteria</taxon>
        <taxon>Burkholderiales</taxon>
        <taxon>Oxalobacteraceae</taxon>
        <taxon>Undibacterium</taxon>
    </lineage>
</organism>
<comment type="similarity">
    <text evidence="1">Belongs to the UPF0246 family.</text>
</comment>
<evidence type="ECO:0000313" key="3">
    <source>
        <dbReference type="Proteomes" id="UP000678545"/>
    </source>
</evidence>
<dbReference type="RefSeq" id="WP_230409539.1">
    <property type="nucleotide sequence ID" value="NZ_JAGSPJ010000001.1"/>
</dbReference>
<reference evidence="2" key="1">
    <citation type="submission" date="2021-04" db="EMBL/GenBank/DDBJ databases">
        <title>novel species isolated from subtropical streams in China.</title>
        <authorList>
            <person name="Lu H."/>
        </authorList>
    </citation>
    <scope>NUCLEOTIDE SEQUENCE</scope>
    <source>
        <strain evidence="2">FT137W</strain>
    </source>
</reference>
<name>A0A941DXP9_9BURK</name>
<accession>A0A941DXP9</accession>
<dbReference type="NCBIfam" id="NF002542">
    <property type="entry name" value="PRK02101.1-3"/>
    <property type="match status" value="1"/>
</dbReference>
<dbReference type="InterPro" id="IPR005583">
    <property type="entry name" value="YaaA"/>
</dbReference>
<protein>
    <recommendedName>
        <fullName evidence="1">UPF0246 protein KDM90_01340</fullName>
    </recommendedName>
</protein>
<dbReference type="PANTHER" id="PTHR30283">
    <property type="entry name" value="PEROXIDE STRESS RESPONSE PROTEIN YAAA"/>
    <property type="match status" value="1"/>
</dbReference>
<sequence>MLILLSPAKSLDFTSPIPLKTSTELRFLPEVEYLAQLASNLESADLQTLMKISPELAELNVKRFQELASDWNGKSMRQAVFAFDGDVYDGLQARTMLRKEVSYLQKHLRILSGLYGLLRPLDKILAYRLEMGTPLNNVAGTNLYAYWGHKLLGQIKEDMQIINAKCVLNLASDEYAKAAKLKLLGFPVIQPIFQDYSNNQYKVISFFAKKARGAMVRFCAENNITEAKQIKTFDRDGYRFIEEESSASAWIFRRKLNNS</sequence>
<dbReference type="AlphaFoldDB" id="A0A941DXP9"/>